<comment type="similarity">
    <text evidence="1">Belongs to the glycosyl hydrolase 13 family.</text>
</comment>
<evidence type="ECO:0000256" key="2">
    <source>
        <dbReference type="ARBA" id="ARBA00022801"/>
    </source>
</evidence>
<dbReference type="AlphaFoldDB" id="A0A411YIC6"/>
<dbReference type="GO" id="GO:0009313">
    <property type="term" value="P:oligosaccharide catabolic process"/>
    <property type="evidence" value="ECO:0007669"/>
    <property type="project" value="TreeGrafter"/>
</dbReference>
<dbReference type="SMART" id="SM00642">
    <property type="entry name" value="Aamy"/>
    <property type="match status" value="1"/>
</dbReference>
<reference evidence="5 6" key="1">
    <citation type="submission" date="2019-01" db="EMBL/GenBank/DDBJ databases">
        <title>Egibacter rhizosphaerae EGI 80759T.</title>
        <authorList>
            <person name="Chen D.-D."/>
            <person name="Tian Y."/>
            <person name="Jiao J.-Y."/>
            <person name="Zhang X.-T."/>
            <person name="Zhang Y.-G."/>
            <person name="Zhang Y."/>
            <person name="Xiao M."/>
            <person name="Shu W.-S."/>
            <person name="Li W.-J."/>
        </authorList>
    </citation>
    <scope>NUCLEOTIDE SEQUENCE [LARGE SCALE GENOMIC DNA]</scope>
    <source>
        <strain evidence="5 6">EGI 80759</strain>
    </source>
</reference>
<dbReference type="InterPro" id="IPR017853">
    <property type="entry name" value="GH"/>
</dbReference>
<keyword evidence="6" id="KW-1185">Reference proteome</keyword>
<accession>A0A411YIC6</accession>
<dbReference type="PANTHER" id="PTHR10357">
    <property type="entry name" value="ALPHA-AMYLASE FAMILY MEMBER"/>
    <property type="match status" value="1"/>
</dbReference>
<dbReference type="Pfam" id="PF00128">
    <property type="entry name" value="Alpha-amylase"/>
    <property type="match status" value="1"/>
</dbReference>
<keyword evidence="2" id="KW-0378">Hydrolase</keyword>
<dbReference type="KEGG" id="erz:ER308_16310"/>
<sequence length="530" mass="58675">MITGAGEPTPSGPPTPWWREAVVYQIYPRSFCDTRGDGVGDLDGVRRHLDHLAWLGVDALWLSPIYRSPMADFGYDVADHTDVDPLFGDLATFDSLLADAHARGLRVLLDWVPNHTSDRHPWFVSARASRDSPHRDWYVWRDGAPDGGPPNAWVATFDTSRPAWTWDAATAQWYLHLFLPQQPDLNWNHPAVEAAQLDGLRFWLDRGVDGFRADVVHLIGKDPALADDPRDSAGEPRVSFHYEPERLHPRLERIRALLDTYGGDRTMVGEINLHDSGAIADCCAGAEHGERLPLAFDFSLLRAPWDAGVWHDVIATNLAAYPPREAWPTWVLSNHDEPRHRTRLGSLARARAAALVLLTLRGTPFLFAGEELGLVDAEVAADRRLDPGGRDGARAPIPWDPGPGHGWAGQPWLPWPPDAAGHSAAAQREDPASTLHLYRDLLAVRRRSDALRNGTLELHDAPRGVLGLERHGDDGRWSVLVNMTETPRSVETTGDATVVIGSDRRGEGHPFGDYLEPSQGVLLHHEAFTG</sequence>
<dbReference type="FunFam" id="3.90.400.10:FF:000002">
    <property type="entry name" value="Sucrose isomerase"/>
    <property type="match status" value="1"/>
</dbReference>
<dbReference type="InterPro" id="IPR006047">
    <property type="entry name" value="GH13_cat_dom"/>
</dbReference>
<dbReference type="Gene3D" id="3.20.20.80">
    <property type="entry name" value="Glycosidases"/>
    <property type="match status" value="2"/>
</dbReference>
<protein>
    <submittedName>
        <fullName evidence="5">DUF3459 domain-containing protein</fullName>
    </submittedName>
</protein>
<evidence type="ECO:0000256" key="1">
    <source>
        <dbReference type="ARBA" id="ARBA00008061"/>
    </source>
</evidence>
<dbReference type="Gene3D" id="3.90.400.10">
    <property type="entry name" value="Oligo-1,6-glucosidase, Domain 2"/>
    <property type="match status" value="1"/>
</dbReference>
<evidence type="ECO:0000256" key="3">
    <source>
        <dbReference type="ARBA" id="ARBA00023295"/>
    </source>
</evidence>
<evidence type="ECO:0000313" key="5">
    <source>
        <dbReference type="EMBL" id="QBI20983.1"/>
    </source>
</evidence>
<dbReference type="PANTHER" id="PTHR10357:SF179">
    <property type="entry name" value="NEUTRAL AND BASIC AMINO ACID TRANSPORT PROTEIN RBAT"/>
    <property type="match status" value="1"/>
</dbReference>
<dbReference type="Proteomes" id="UP000291469">
    <property type="component" value="Chromosome"/>
</dbReference>
<gene>
    <name evidence="5" type="ORF">ER308_16310</name>
</gene>
<feature type="domain" description="Glycosyl hydrolase family 13 catalytic" evidence="4">
    <location>
        <begin position="25"/>
        <end position="394"/>
    </location>
</feature>
<dbReference type="RefSeq" id="WP_131155976.1">
    <property type="nucleotide sequence ID" value="NZ_CP036402.1"/>
</dbReference>
<evidence type="ECO:0000313" key="6">
    <source>
        <dbReference type="Proteomes" id="UP000291469"/>
    </source>
</evidence>
<evidence type="ECO:0000259" key="4">
    <source>
        <dbReference type="SMART" id="SM00642"/>
    </source>
</evidence>
<dbReference type="SUPFAM" id="SSF51445">
    <property type="entry name" value="(Trans)glycosidases"/>
    <property type="match status" value="1"/>
</dbReference>
<dbReference type="GO" id="GO:0004556">
    <property type="term" value="F:alpha-amylase activity"/>
    <property type="evidence" value="ECO:0007669"/>
    <property type="project" value="TreeGrafter"/>
</dbReference>
<dbReference type="EMBL" id="CP036402">
    <property type="protein sequence ID" value="QBI20983.1"/>
    <property type="molecule type" value="Genomic_DNA"/>
</dbReference>
<dbReference type="InterPro" id="IPR045857">
    <property type="entry name" value="O16G_dom_2"/>
</dbReference>
<organism evidence="5 6">
    <name type="scientific">Egibacter rhizosphaerae</name>
    <dbReference type="NCBI Taxonomy" id="1670831"/>
    <lineage>
        <taxon>Bacteria</taxon>
        <taxon>Bacillati</taxon>
        <taxon>Actinomycetota</taxon>
        <taxon>Nitriliruptoria</taxon>
        <taxon>Egibacterales</taxon>
        <taxon>Egibacteraceae</taxon>
        <taxon>Egibacter</taxon>
    </lineage>
</organism>
<proteinExistence type="inferred from homology"/>
<dbReference type="OrthoDB" id="9043248at2"/>
<name>A0A411YIC6_9ACTN</name>
<keyword evidence="3" id="KW-0326">Glycosidase</keyword>